<keyword evidence="4" id="KW-0812">Transmembrane</keyword>
<organism evidence="6 7">
    <name type="scientific">Candidatus Raymondbacteria bacterium RIFOXYD12_FULL_49_13</name>
    <dbReference type="NCBI Taxonomy" id="1817890"/>
    <lineage>
        <taxon>Bacteria</taxon>
        <taxon>Raymondiibacteriota</taxon>
    </lineage>
</organism>
<dbReference type="InterPro" id="IPR029044">
    <property type="entry name" value="Nucleotide-diphossugar_trans"/>
</dbReference>
<dbReference type="PANTHER" id="PTHR43630:SF1">
    <property type="entry name" value="POLY-BETA-1,6-N-ACETYL-D-GLUCOSAMINE SYNTHASE"/>
    <property type="match status" value="1"/>
</dbReference>
<dbReference type="Pfam" id="PF00535">
    <property type="entry name" value="Glycos_transf_2"/>
    <property type="match status" value="1"/>
</dbReference>
<sequence length="382" mass="43521">MDSYTLKEILFFTFLFLIVYTYAGYPVVLYLAGFFFTRTRKTSTAWFPAVSIIIPAHNEEACIERKIKNALEIDYPADKLEVIVASDASTDRTVAVAEKYRGRISLFDFTERRGKMGAINRVAGQATGEILVLTDSNAMFAGYTIKEMVKYFSDPRVGCVSGAKIIQNMRSDTDTGLGESNYWKYESFLKYGESLTGSCVGADGSVYAVRKSLYPFPADTRIVMDDFAVSLSVIKQGYECVFEPAARAFEESSKRSHDEFRRKGRIFAGAFSFLVSNPSVMVSPFFFKLFSHKILRWLTAAFQIGLFTVSALLYSEAAFRPVFGIQIVLYSCVVIGFLCSRFNIKIKIFHVPYYFTMTTFAQMYGFWYYLRYGNKPMWDKIR</sequence>
<comment type="similarity">
    <text evidence="1">Belongs to the glycosyltransferase 2 family.</text>
</comment>
<dbReference type="GO" id="GO:0016757">
    <property type="term" value="F:glycosyltransferase activity"/>
    <property type="evidence" value="ECO:0007669"/>
    <property type="project" value="UniProtKB-KW"/>
</dbReference>
<dbReference type="PANTHER" id="PTHR43630">
    <property type="entry name" value="POLY-BETA-1,6-N-ACETYL-D-GLUCOSAMINE SYNTHASE"/>
    <property type="match status" value="1"/>
</dbReference>
<dbReference type="Gene3D" id="3.90.550.10">
    <property type="entry name" value="Spore Coat Polysaccharide Biosynthesis Protein SpsA, Chain A"/>
    <property type="match status" value="1"/>
</dbReference>
<evidence type="ECO:0000256" key="1">
    <source>
        <dbReference type="ARBA" id="ARBA00006739"/>
    </source>
</evidence>
<dbReference type="CDD" id="cd06439">
    <property type="entry name" value="CESA_like_1"/>
    <property type="match status" value="1"/>
</dbReference>
<dbReference type="SUPFAM" id="SSF53448">
    <property type="entry name" value="Nucleotide-diphospho-sugar transferases"/>
    <property type="match status" value="1"/>
</dbReference>
<dbReference type="InterPro" id="IPR001173">
    <property type="entry name" value="Glyco_trans_2-like"/>
</dbReference>
<evidence type="ECO:0000259" key="5">
    <source>
        <dbReference type="Pfam" id="PF00535"/>
    </source>
</evidence>
<feature type="transmembrane region" description="Helical" evidence="4">
    <location>
        <begin position="266"/>
        <end position="287"/>
    </location>
</feature>
<proteinExistence type="inferred from homology"/>
<keyword evidence="2" id="KW-0328">Glycosyltransferase</keyword>
<feature type="transmembrane region" description="Helical" evidence="4">
    <location>
        <begin position="351"/>
        <end position="370"/>
    </location>
</feature>
<evidence type="ECO:0000256" key="4">
    <source>
        <dbReference type="SAM" id="Phobius"/>
    </source>
</evidence>
<feature type="transmembrane region" description="Helical" evidence="4">
    <location>
        <begin position="294"/>
        <end position="315"/>
    </location>
</feature>
<dbReference type="Proteomes" id="UP000179243">
    <property type="component" value="Unassembled WGS sequence"/>
</dbReference>
<name>A0A1F7EZT1_UNCRA</name>
<accession>A0A1F7EZT1</accession>
<keyword evidence="4" id="KW-1133">Transmembrane helix</keyword>
<evidence type="ECO:0000256" key="3">
    <source>
        <dbReference type="ARBA" id="ARBA00022679"/>
    </source>
</evidence>
<dbReference type="EMBL" id="MFYX01000157">
    <property type="protein sequence ID" value="OGJ99894.1"/>
    <property type="molecule type" value="Genomic_DNA"/>
</dbReference>
<reference evidence="6 7" key="1">
    <citation type="journal article" date="2016" name="Nat. Commun.">
        <title>Thousands of microbial genomes shed light on interconnected biogeochemical processes in an aquifer system.</title>
        <authorList>
            <person name="Anantharaman K."/>
            <person name="Brown C.T."/>
            <person name="Hug L.A."/>
            <person name="Sharon I."/>
            <person name="Castelle C.J."/>
            <person name="Probst A.J."/>
            <person name="Thomas B.C."/>
            <person name="Singh A."/>
            <person name="Wilkins M.J."/>
            <person name="Karaoz U."/>
            <person name="Brodie E.L."/>
            <person name="Williams K.H."/>
            <person name="Hubbard S.S."/>
            <person name="Banfield J.F."/>
        </authorList>
    </citation>
    <scope>NUCLEOTIDE SEQUENCE [LARGE SCALE GENOMIC DNA]</scope>
</reference>
<keyword evidence="4" id="KW-0472">Membrane</keyword>
<evidence type="ECO:0000256" key="2">
    <source>
        <dbReference type="ARBA" id="ARBA00022676"/>
    </source>
</evidence>
<evidence type="ECO:0000313" key="6">
    <source>
        <dbReference type="EMBL" id="OGJ99894.1"/>
    </source>
</evidence>
<gene>
    <name evidence="6" type="ORF">A2519_00100</name>
</gene>
<feature type="transmembrane region" description="Helical" evidence="4">
    <location>
        <begin position="321"/>
        <end position="339"/>
    </location>
</feature>
<keyword evidence="3" id="KW-0808">Transferase</keyword>
<feature type="transmembrane region" description="Helical" evidence="4">
    <location>
        <begin position="9"/>
        <end position="36"/>
    </location>
</feature>
<feature type="domain" description="Glycosyltransferase 2-like" evidence="5">
    <location>
        <begin position="51"/>
        <end position="179"/>
    </location>
</feature>
<comment type="caution">
    <text evidence="6">The sequence shown here is derived from an EMBL/GenBank/DDBJ whole genome shotgun (WGS) entry which is preliminary data.</text>
</comment>
<protein>
    <recommendedName>
        <fullName evidence="5">Glycosyltransferase 2-like domain-containing protein</fullName>
    </recommendedName>
</protein>
<evidence type="ECO:0000313" key="7">
    <source>
        <dbReference type="Proteomes" id="UP000179243"/>
    </source>
</evidence>
<dbReference type="AlphaFoldDB" id="A0A1F7EZT1"/>